<dbReference type="Pfam" id="PF08626">
    <property type="entry name" value="TRAPPC9-Trs120"/>
    <property type="match status" value="1"/>
</dbReference>
<dbReference type="Proteomes" id="UP000800200">
    <property type="component" value="Unassembled WGS sequence"/>
</dbReference>
<evidence type="ECO:0000313" key="9">
    <source>
        <dbReference type="EMBL" id="KAF2182844.1"/>
    </source>
</evidence>
<evidence type="ECO:0000256" key="1">
    <source>
        <dbReference type="ARBA" id="ARBA00004555"/>
    </source>
</evidence>
<dbReference type="Pfam" id="PF26280">
    <property type="entry name" value="Ig_TRAPPC9-Trs120_2nd"/>
    <property type="match status" value="1"/>
</dbReference>
<gene>
    <name evidence="9" type="ORF">K469DRAFT_669310</name>
</gene>
<evidence type="ECO:0000256" key="3">
    <source>
        <dbReference type="SAM" id="MobiDB-lite"/>
    </source>
</evidence>
<feature type="domain" description="Trs120/TRAPPC9 first Ig-like" evidence="6">
    <location>
        <begin position="804"/>
        <end position="993"/>
    </location>
</feature>
<dbReference type="InterPro" id="IPR058565">
    <property type="entry name" value="Ig_TRAPPC9_Trs120_1st"/>
</dbReference>
<keyword evidence="2" id="KW-0333">Golgi apparatus</keyword>
<dbReference type="Pfam" id="PF26282">
    <property type="entry name" value="Ig_TRAPPC9-Trs120_3rd"/>
    <property type="match status" value="1"/>
</dbReference>
<dbReference type="PANTHER" id="PTHR21512">
    <property type="entry name" value="TRAFFICKING PROTEIN PARTICLE COMPLEX SUBUNIT 9"/>
    <property type="match status" value="1"/>
</dbReference>
<feature type="domain" description="Trs120/TRAPPC9 TPR region" evidence="5">
    <location>
        <begin position="466"/>
        <end position="790"/>
    </location>
</feature>
<dbReference type="OrthoDB" id="27962at2759"/>
<comment type="subcellular location">
    <subcellularLocation>
        <location evidence="1">Golgi apparatus</location>
    </subcellularLocation>
</comment>
<feature type="region of interest" description="Disordered" evidence="3">
    <location>
        <begin position="272"/>
        <end position="353"/>
    </location>
</feature>
<dbReference type="InterPro" id="IPR058564">
    <property type="entry name" value="TPR_TRAPPC9_Trs120"/>
</dbReference>
<proteinExistence type="predicted"/>
<evidence type="ECO:0000259" key="4">
    <source>
        <dbReference type="Pfam" id="PF08626"/>
    </source>
</evidence>
<dbReference type="GO" id="GO:0005802">
    <property type="term" value="C:trans-Golgi network"/>
    <property type="evidence" value="ECO:0007669"/>
    <property type="project" value="TreeGrafter"/>
</dbReference>
<dbReference type="InterPro" id="IPR058567">
    <property type="entry name" value="Ig_TRAPPC9_Trs120_3rd"/>
</dbReference>
<evidence type="ECO:0000259" key="5">
    <source>
        <dbReference type="Pfam" id="PF26251"/>
    </source>
</evidence>
<dbReference type="InterPro" id="IPR058563">
    <property type="entry name" value="Trs120_TRAPPC9_N"/>
</dbReference>
<dbReference type="Pfam" id="PF26251">
    <property type="entry name" value="TPR_TRAPPC9-Trs120"/>
    <property type="match status" value="1"/>
</dbReference>
<organism evidence="9 10">
    <name type="scientific">Zopfia rhizophila CBS 207.26</name>
    <dbReference type="NCBI Taxonomy" id="1314779"/>
    <lineage>
        <taxon>Eukaryota</taxon>
        <taxon>Fungi</taxon>
        <taxon>Dikarya</taxon>
        <taxon>Ascomycota</taxon>
        <taxon>Pezizomycotina</taxon>
        <taxon>Dothideomycetes</taxon>
        <taxon>Dothideomycetes incertae sedis</taxon>
        <taxon>Zopfiaceae</taxon>
        <taxon>Zopfia</taxon>
    </lineage>
</organism>
<feature type="domain" description="Trs120/TRAPPC9 third Ig-like" evidence="7">
    <location>
        <begin position="1146"/>
        <end position="1351"/>
    </location>
</feature>
<evidence type="ECO:0000259" key="7">
    <source>
        <dbReference type="Pfam" id="PF26282"/>
    </source>
</evidence>
<accession>A0A6A6DTB3</accession>
<evidence type="ECO:0000256" key="2">
    <source>
        <dbReference type="ARBA" id="ARBA00023034"/>
    </source>
</evidence>
<dbReference type="InterPro" id="IPR058568">
    <property type="entry name" value="Ig_TRAPPC9_Trs120_4th"/>
</dbReference>
<keyword evidence="10" id="KW-1185">Reference proteome</keyword>
<dbReference type="Pfam" id="PF26254">
    <property type="entry name" value="Ig_TRAPPC9-Trs120_1st"/>
    <property type="match status" value="1"/>
</dbReference>
<feature type="compositionally biased region" description="Polar residues" evidence="3">
    <location>
        <begin position="240"/>
        <end position="255"/>
    </location>
</feature>
<feature type="domain" description="Trs120/TRAPPC9 N-terminal" evidence="4">
    <location>
        <begin position="5"/>
        <end position="424"/>
    </location>
</feature>
<evidence type="ECO:0000313" key="10">
    <source>
        <dbReference type="Proteomes" id="UP000800200"/>
    </source>
</evidence>
<evidence type="ECO:0000259" key="8">
    <source>
        <dbReference type="Pfam" id="PF26283"/>
    </source>
</evidence>
<feature type="compositionally biased region" description="Polar residues" evidence="3">
    <location>
        <begin position="312"/>
        <end position="332"/>
    </location>
</feature>
<sequence length="1520" mass="166769">MAIDPLSPIAPARIRALLLPVGRIKRSRFLGFVDLLQPECMIRLGDVSPDPRPDRNMFSPLAFPSGTLLYDLSTSLPPPSQLSLSPFEQFRQPLVVIGIGDAREYAWLNIKSRAENDASGADVGSPKTVDEDANDVKNAIEDLREQFPSIYLHSLMIFDCPSQARHRWLPEDTILVPPVTQLKTTTMKTFMCDITAKLLAEMTTLARSIQALPSVQSPVSSQNGTSETMSTRASPEPFGTQFSRRNSQIPSSTRPDSPAAIAQKELHRMSMPVLPSTSSNGQTVSEDSRASSPTTQGARTPPTTFDEIPGVNSANTLNRTNSTSTKPSNARDSSVDRVSIHGFGSGGVGERARNKGRGRVGIVVGTLYLSAGQWPDALRELTEGATKARVLSDHLWHAKALENILVCLLLFAWSGMDFQIPQICYSIADKSSNNKSPQHTPSSSVADVTALVPPKPASNEIALESLNSLIPDLVNMILNIYNRASNFAGEALPPLAFSECVIRFSKLLAAMNLSAGSLDDDALQYLVQNTPIRQKPRLSVPRLSVNPMRNDIATLLFRALPAQGEAAGMTATDRVVVLAGIASVLSALGLQRKKAIIMKEFVTSLIPGLVQARKAGAAEMGVHPAAGLAALNMASGGTSGAGALNLGEGEVENGIDDFLGLLGRIYGIPDSVVSLPHANDYLPNGTNSTDNEKTDISRPVVQDILKISSLRSFGSLNLKLDILRMCINFCDALPDFNGVLHFTSMLLRMAGPGTAPKSNSTDVFVSLPREEQARLSANISRTVGAANKLGLQHIETEYWDDFLVRGLFVVEEPFPLRLTHHRPAELKAASSTTEGPFIHNPWLKQPDINAAEKILVANEEYRFVIALQNPYDFEVEIDSLRVAGEGVEFVAHEELFILGPYRTQKFPILGVARCAGTLNINGCYVKVKGCRERLFPIFAEPWKPERDSKMKKIGLKACMGVPSSRPPSAVATPTQPLSFANPKPESLTLTVIPNQPVVVVTDVSLPQSALMVLEGERKKFSITLYNTSQSTAVDFVHVSFQDSATSAIQLATTNRGLPPAELHELEVQLAQHPSLRWCKKEDEESIVIQPGQKAAFEIEVVGRTRLTDAVIQFDYANLGKRRSEIQDRFFTRQVSVPISITVNASVQLQRPDIVPLSGDFAWSNQRNRSRAGSAASQAASLTPSSILVDKNDTHFRIFLRHTRIQGHGDEYCMLLLDLRNSWPNPLSVSLQVRPVPTNDENSDESWSKAYTVNEVIQPGHVNRIVLILPKIYLKDPYAPVPSLNPANQRQFVVSASQISPEAERASREAFWYREELLKRIRGSWKEESNGRHGDIELRSIRFTPRMVEAMKLEDVMIETSIVPDYPGKGDDARQIGRSKFEINVDDFLTLKTKVHNRSQTPILPVLRLQPHVASLPHNIALDLDKRFSWSGVLQRKLPAIPPGQAVESELGIVALCTGIFEIGATVEEIELPKAESEEQVNRVRSGTATLLQANVLGEPELRTWQLKEPCTIIAKRKVFE</sequence>
<name>A0A6A6DTB3_9PEZI</name>
<dbReference type="InterPro" id="IPR013935">
    <property type="entry name" value="Trs120_TRAPPC9"/>
</dbReference>
<dbReference type="PANTHER" id="PTHR21512:SF5">
    <property type="entry name" value="TRAFFICKING PROTEIN PARTICLE COMPLEX SUBUNIT 9"/>
    <property type="match status" value="1"/>
</dbReference>
<feature type="compositionally biased region" description="Polar residues" evidence="3">
    <location>
        <begin position="213"/>
        <end position="233"/>
    </location>
</feature>
<reference evidence="9" key="1">
    <citation type="journal article" date="2020" name="Stud. Mycol.">
        <title>101 Dothideomycetes genomes: a test case for predicting lifestyles and emergence of pathogens.</title>
        <authorList>
            <person name="Haridas S."/>
            <person name="Albert R."/>
            <person name="Binder M."/>
            <person name="Bloem J."/>
            <person name="Labutti K."/>
            <person name="Salamov A."/>
            <person name="Andreopoulos B."/>
            <person name="Baker S."/>
            <person name="Barry K."/>
            <person name="Bills G."/>
            <person name="Bluhm B."/>
            <person name="Cannon C."/>
            <person name="Castanera R."/>
            <person name="Culley D."/>
            <person name="Daum C."/>
            <person name="Ezra D."/>
            <person name="Gonzalez J."/>
            <person name="Henrissat B."/>
            <person name="Kuo A."/>
            <person name="Liang C."/>
            <person name="Lipzen A."/>
            <person name="Lutzoni F."/>
            <person name="Magnuson J."/>
            <person name="Mondo S."/>
            <person name="Nolan M."/>
            <person name="Ohm R."/>
            <person name="Pangilinan J."/>
            <person name="Park H.-J."/>
            <person name="Ramirez L."/>
            <person name="Alfaro M."/>
            <person name="Sun H."/>
            <person name="Tritt A."/>
            <person name="Yoshinaga Y."/>
            <person name="Zwiers L.-H."/>
            <person name="Turgeon B."/>
            <person name="Goodwin S."/>
            <person name="Spatafora J."/>
            <person name="Crous P."/>
            <person name="Grigoriev I."/>
        </authorList>
    </citation>
    <scope>NUCLEOTIDE SEQUENCE</scope>
    <source>
        <strain evidence="9">CBS 207.26</strain>
    </source>
</reference>
<protein>
    <submittedName>
        <fullName evidence="9">Trs120-domain-containing protein</fullName>
    </submittedName>
</protein>
<feature type="region of interest" description="Disordered" evidence="3">
    <location>
        <begin position="213"/>
        <end position="258"/>
    </location>
</feature>
<dbReference type="EMBL" id="ML994646">
    <property type="protein sequence ID" value="KAF2182844.1"/>
    <property type="molecule type" value="Genomic_DNA"/>
</dbReference>
<evidence type="ECO:0000259" key="6">
    <source>
        <dbReference type="Pfam" id="PF26254"/>
    </source>
</evidence>
<feature type="compositionally biased region" description="Polar residues" evidence="3">
    <location>
        <begin position="275"/>
        <end position="303"/>
    </location>
</feature>
<dbReference type="Pfam" id="PF26283">
    <property type="entry name" value="Ig_TRAPPC9-Trs120_4th"/>
    <property type="match status" value="1"/>
</dbReference>
<feature type="domain" description="Trs120/TRAPPC9 fourth Ig-like" evidence="8">
    <location>
        <begin position="1358"/>
        <end position="1514"/>
    </location>
</feature>